<protein>
    <submittedName>
        <fullName evidence="1">Glycosyltransferase</fullName>
    </submittedName>
</protein>
<dbReference type="SUPFAM" id="SSF53756">
    <property type="entry name" value="UDP-Glycosyltransferase/glycogen phosphorylase"/>
    <property type="match status" value="1"/>
</dbReference>
<organism evidence="1 2">
    <name type="scientific">Paenibacillus sepulcri</name>
    <dbReference type="NCBI Taxonomy" id="359917"/>
    <lineage>
        <taxon>Bacteria</taxon>
        <taxon>Bacillati</taxon>
        <taxon>Bacillota</taxon>
        <taxon>Bacilli</taxon>
        <taxon>Bacillales</taxon>
        <taxon>Paenibacillaceae</taxon>
        <taxon>Paenibacillus</taxon>
    </lineage>
</organism>
<feature type="non-terminal residue" evidence="1">
    <location>
        <position position="193"/>
    </location>
</feature>
<dbReference type="EMBL" id="JAHZIK010000983">
    <property type="protein sequence ID" value="MBW7457847.1"/>
    <property type="molecule type" value="Genomic_DNA"/>
</dbReference>
<keyword evidence="2" id="KW-1185">Reference proteome</keyword>
<dbReference type="Proteomes" id="UP001519887">
    <property type="component" value="Unassembled WGS sequence"/>
</dbReference>
<name>A0ABS7CAB3_9BACL</name>
<dbReference type="Gene3D" id="3.40.50.2000">
    <property type="entry name" value="Glycogen Phosphorylase B"/>
    <property type="match status" value="1"/>
</dbReference>
<evidence type="ECO:0000313" key="2">
    <source>
        <dbReference type="Proteomes" id="UP001519887"/>
    </source>
</evidence>
<evidence type="ECO:0000313" key="1">
    <source>
        <dbReference type="EMBL" id="MBW7457847.1"/>
    </source>
</evidence>
<gene>
    <name evidence="1" type="ORF">K0U00_27785</name>
</gene>
<sequence>MKHTKPKMMIFSHICSQQYVTGAEKLLIFMIRELLPSYACTLVVPVDGVIAQQARSLGIPVVVQDVPLVVSLYLALPHFQGDIRMEQQGGAWQELFSLINRERPDIVLTNTCVHALPAMAAKFLGIPVVWTIMEAMRQTPDTPAAAAVIGQYSDCIVGISETALAPLRTAEMLPKSKLIPPSWQHSELAEDTW</sequence>
<comment type="caution">
    <text evidence="1">The sequence shown here is derived from an EMBL/GenBank/DDBJ whole genome shotgun (WGS) entry which is preliminary data.</text>
</comment>
<reference evidence="1 2" key="1">
    <citation type="submission" date="2021-07" db="EMBL/GenBank/DDBJ databases">
        <title>Paenibacillus radiodurans sp. nov., isolated from the southeastern edge of Tengger Desert.</title>
        <authorList>
            <person name="Zhang G."/>
        </authorList>
    </citation>
    <scope>NUCLEOTIDE SEQUENCE [LARGE SCALE GENOMIC DNA]</scope>
    <source>
        <strain evidence="1 2">CCM 7311</strain>
    </source>
</reference>
<accession>A0ABS7CAB3</accession>
<proteinExistence type="predicted"/>